<accession>A0ABN9V885</accession>
<gene>
    <name evidence="1" type="ORF">PCOR1329_LOCUS54493</name>
</gene>
<evidence type="ECO:0000313" key="2">
    <source>
        <dbReference type="Proteomes" id="UP001189429"/>
    </source>
</evidence>
<keyword evidence="2" id="KW-1185">Reference proteome</keyword>
<dbReference type="Proteomes" id="UP001189429">
    <property type="component" value="Unassembled WGS sequence"/>
</dbReference>
<protein>
    <submittedName>
        <fullName evidence="1">Uncharacterized protein</fullName>
    </submittedName>
</protein>
<proteinExistence type="predicted"/>
<dbReference type="EMBL" id="CAUYUJ010016660">
    <property type="protein sequence ID" value="CAK0867588.1"/>
    <property type="molecule type" value="Genomic_DNA"/>
</dbReference>
<name>A0ABN9V885_9DINO</name>
<organism evidence="1 2">
    <name type="scientific">Prorocentrum cordatum</name>
    <dbReference type="NCBI Taxonomy" id="2364126"/>
    <lineage>
        <taxon>Eukaryota</taxon>
        <taxon>Sar</taxon>
        <taxon>Alveolata</taxon>
        <taxon>Dinophyceae</taxon>
        <taxon>Prorocentrales</taxon>
        <taxon>Prorocentraceae</taxon>
        <taxon>Prorocentrum</taxon>
    </lineage>
</organism>
<evidence type="ECO:0000313" key="1">
    <source>
        <dbReference type="EMBL" id="CAK0867588.1"/>
    </source>
</evidence>
<comment type="caution">
    <text evidence="1">The sequence shown here is derived from an EMBL/GenBank/DDBJ whole genome shotgun (WGS) entry which is preliminary data.</text>
</comment>
<reference evidence="1" key="1">
    <citation type="submission" date="2023-10" db="EMBL/GenBank/DDBJ databases">
        <authorList>
            <person name="Chen Y."/>
            <person name="Shah S."/>
            <person name="Dougan E. K."/>
            <person name="Thang M."/>
            <person name="Chan C."/>
        </authorList>
    </citation>
    <scope>NUCLEOTIDE SEQUENCE [LARGE SCALE GENOMIC DNA]</scope>
</reference>
<sequence>MAEGSKTTSHISTNSDRASCHIPCFSHARIATFDAMTLCSSFAFEIPLSSDAACSHCHPFAHALIAALKLMTLGSNLFSRISLKRRSDRCHWSFAHALIPALKL</sequence>